<evidence type="ECO:0000256" key="2">
    <source>
        <dbReference type="SAM" id="Phobius"/>
    </source>
</evidence>
<reference evidence="3 4" key="1">
    <citation type="submission" date="2018-11" db="EMBL/GenBank/DDBJ databases">
        <title>Genomic Encyclopedia of Type Strains, Phase IV (KMG-IV): sequencing the most valuable type-strain genomes for metagenomic binning, comparative biology and taxonomic classification.</title>
        <authorList>
            <person name="Goeker M."/>
        </authorList>
    </citation>
    <scope>NUCLEOTIDE SEQUENCE [LARGE SCALE GENOMIC DNA]</scope>
    <source>
        <strain evidence="3 4">DSM 21945</strain>
    </source>
</reference>
<keyword evidence="2" id="KW-0812">Transmembrane</keyword>
<dbReference type="Proteomes" id="UP000268033">
    <property type="component" value="Unassembled WGS sequence"/>
</dbReference>
<comment type="caution">
    <text evidence="3">The sequence shown here is derived from an EMBL/GenBank/DDBJ whole genome shotgun (WGS) entry which is preliminary data.</text>
</comment>
<dbReference type="EMBL" id="RJUL01000001">
    <property type="protein sequence ID" value="ROQ30844.1"/>
    <property type="molecule type" value="Genomic_DNA"/>
</dbReference>
<dbReference type="OrthoDB" id="6876592at2"/>
<evidence type="ECO:0000256" key="1">
    <source>
        <dbReference type="SAM" id="Coils"/>
    </source>
</evidence>
<accession>A0A3N1PFW3</accession>
<feature type="coiled-coil region" evidence="1">
    <location>
        <begin position="46"/>
        <end position="110"/>
    </location>
</feature>
<keyword evidence="2" id="KW-0472">Membrane</keyword>
<dbReference type="AlphaFoldDB" id="A0A3N1PFW3"/>
<dbReference type="STRING" id="584787.GCA_001247655_03563"/>
<dbReference type="Pfam" id="PF05137">
    <property type="entry name" value="PilN"/>
    <property type="match status" value="1"/>
</dbReference>
<keyword evidence="2" id="KW-1133">Transmembrane helix</keyword>
<name>A0A3N1PFW3_9GAMM</name>
<keyword evidence="1" id="KW-0175">Coiled coil</keyword>
<evidence type="ECO:0000313" key="3">
    <source>
        <dbReference type="EMBL" id="ROQ30844.1"/>
    </source>
</evidence>
<organism evidence="3 4">
    <name type="scientific">Gallaecimonas pentaromativorans</name>
    <dbReference type="NCBI Taxonomy" id="584787"/>
    <lineage>
        <taxon>Bacteria</taxon>
        <taxon>Pseudomonadati</taxon>
        <taxon>Pseudomonadota</taxon>
        <taxon>Gammaproteobacteria</taxon>
        <taxon>Enterobacterales</taxon>
        <taxon>Gallaecimonadaceae</taxon>
        <taxon>Gallaecimonas</taxon>
    </lineage>
</organism>
<sequence length="198" mass="21714">MKHNLNLLTPDLLPKRERLSAQTMLLSWALLLALLALGLGWGYWQKSGLEAQQRQLKARQQQLQTALTDKEAALKKWLPDPALVAQRDVIAKARDNSRALLARIDELNSLPQQGFSPVLEALAQRSINGLWLDQIAINGQQLSLSGHATKAPLIPKWVQTFAQEPALAGRQFATVGIDKEQDGTLAFSLKSGGANEAP</sequence>
<protein>
    <submittedName>
        <fullName evidence="3">Fimbrial assembly protein PilN</fullName>
    </submittedName>
</protein>
<keyword evidence="4" id="KW-1185">Reference proteome</keyword>
<dbReference type="InterPro" id="IPR007813">
    <property type="entry name" value="PilN"/>
</dbReference>
<dbReference type="RefSeq" id="WP_050659033.1">
    <property type="nucleotide sequence ID" value="NZ_JBLXAC010000002.1"/>
</dbReference>
<proteinExistence type="predicted"/>
<evidence type="ECO:0000313" key="4">
    <source>
        <dbReference type="Proteomes" id="UP000268033"/>
    </source>
</evidence>
<feature type="transmembrane region" description="Helical" evidence="2">
    <location>
        <begin position="25"/>
        <end position="44"/>
    </location>
</feature>
<gene>
    <name evidence="3" type="ORF">EDC28_101537</name>
</gene>